<evidence type="ECO:0000256" key="4">
    <source>
        <dbReference type="SAM" id="MobiDB-lite"/>
    </source>
</evidence>
<keyword evidence="6" id="KW-1185">Reference proteome</keyword>
<comment type="caution">
    <text evidence="5">The sequence shown here is derived from an EMBL/GenBank/DDBJ whole genome shotgun (WGS) entry which is preliminary data.</text>
</comment>
<feature type="compositionally biased region" description="Polar residues" evidence="4">
    <location>
        <begin position="108"/>
        <end position="122"/>
    </location>
</feature>
<dbReference type="Pfam" id="PF12796">
    <property type="entry name" value="Ank_2"/>
    <property type="match status" value="2"/>
</dbReference>
<evidence type="ECO:0000256" key="1">
    <source>
        <dbReference type="ARBA" id="ARBA00022737"/>
    </source>
</evidence>
<dbReference type="PROSITE" id="PS50297">
    <property type="entry name" value="ANK_REP_REGION"/>
    <property type="match status" value="2"/>
</dbReference>
<feature type="compositionally biased region" description="Basic and acidic residues" evidence="4">
    <location>
        <begin position="18"/>
        <end position="27"/>
    </location>
</feature>
<dbReference type="InterPro" id="IPR036770">
    <property type="entry name" value="Ankyrin_rpt-contain_sf"/>
</dbReference>
<dbReference type="SMART" id="SM00248">
    <property type="entry name" value="ANK"/>
    <property type="match status" value="4"/>
</dbReference>
<name>A0A812V475_9DINO</name>
<feature type="repeat" description="ANK" evidence="3">
    <location>
        <begin position="460"/>
        <end position="488"/>
    </location>
</feature>
<organism evidence="5 6">
    <name type="scientific">Symbiodinium natans</name>
    <dbReference type="NCBI Taxonomy" id="878477"/>
    <lineage>
        <taxon>Eukaryota</taxon>
        <taxon>Sar</taxon>
        <taxon>Alveolata</taxon>
        <taxon>Dinophyceae</taxon>
        <taxon>Suessiales</taxon>
        <taxon>Symbiodiniaceae</taxon>
        <taxon>Symbiodinium</taxon>
    </lineage>
</organism>
<dbReference type="Proteomes" id="UP000604046">
    <property type="component" value="Unassembled WGS sequence"/>
</dbReference>
<proteinExistence type="predicted"/>
<dbReference type="Gene3D" id="1.25.40.20">
    <property type="entry name" value="Ankyrin repeat-containing domain"/>
    <property type="match status" value="2"/>
</dbReference>
<feature type="compositionally biased region" description="Acidic residues" evidence="4">
    <location>
        <begin position="142"/>
        <end position="153"/>
    </location>
</feature>
<reference evidence="5" key="1">
    <citation type="submission" date="2021-02" db="EMBL/GenBank/DDBJ databases">
        <authorList>
            <person name="Dougan E. K."/>
            <person name="Rhodes N."/>
            <person name="Thang M."/>
            <person name="Chan C."/>
        </authorList>
    </citation>
    <scope>NUCLEOTIDE SEQUENCE</scope>
</reference>
<accession>A0A812V475</accession>
<dbReference type="EMBL" id="CAJNDS010002788">
    <property type="protein sequence ID" value="CAE7597287.1"/>
    <property type="molecule type" value="Genomic_DNA"/>
</dbReference>
<feature type="compositionally biased region" description="Basic and acidic residues" evidence="4">
    <location>
        <begin position="123"/>
        <end position="141"/>
    </location>
</feature>
<evidence type="ECO:0000256" key="3">
    <source>
        <dbReference type="PROSITE-ProRule" id="PRU00023"/>
    </source>
</evidence>
<dbReference type="AlphaFoldDB" id="A0A812V475"/>
<gene>
    <name evidence="5" type="primary">ANKRD52</name>
    <name evidence="5" type="ORF">SNAT2548_LOCUS33983</name>
</gene>
<evidence type="ECO:0000313" key="5">
    <source>
        <dbReference type="EMBL" id="CAE7597287.1"/>
    </source>
</evidence>
<keyword evidence="2 3" id="KW-0040">ANK repeat</keyword>
<evidence type="ECO:0000313" key="6">
    <source>
        <dbReference type="Proteomes" id="UP000604046"/>
    </source>
</evidence>
<keyword evidence="1" id="KW-0677">Repeat</keyword>
<sequence>MPPPAAPPGDEEEDVPMEEERAPEKWKPMMLPIRQSTGQDKGLGPEDPEMKEASQPRTRTWHGSQRKQCEELRTSGPDMESLEKVELPAPDPNNPEPGLDYLGMKGGTKQQLEGTTSGVTAESTRRSSASHERQRIRRSGDDPEVENGEEEGENGPLIGEAIDLTKEDFVDCISSPPSSGLCPSLNLHSNFPRSCCVHSGGPTSDNILNILSSTQVDVDENEAAGPSVAPSRDREVLLLAMSGMEVQRIRYNDLSTQPDAVMHMRSELANTRTCSPFQIHLVSDDGDLPFRPTCWDELGCPQWLQMVQVQGHNENDAELCKAATTGNVAEVEDLLLRSQNPNGWYCWPLRNAVHAGHAEVVRLLLRAGARPGSPREHSEDKTLLHWAAALEDPSIARELVRARIDVSEKDRSDFDLLRLLRHRNAPDTAGTPLHVAIRYGRAATVMLLLEAGADVNLSVNGRTPLGEAVVQGSLALVQRLVEAGADVSFGLLQVAQQYGRHDVLCYLVASLQ</sequence>
<dbReference type="SUPFAM" id="SSF48403">
    <property type="entry name" value="Ankyrin repeat"/>
    <property type="match status" value="1"/>
</dbReference>
<dbReference type="PANTHER" id="PTHR24171">
    <property type="entry name" value="ANKYRIN REPEAT DOMAIN-CONTAINING PROTEIN 39-RELATED"/>
    <property type="match status" value="1"/>
</dbReference>
<protein>
    <submittedName>
        <fullName evidence="5">ANKRD52 protein</fullName>
    </submittedName>
</protein>
<feature type="region of interest" description="Disordered" evidence="4">
    <location>
        <begin position="1"/>
        <end position="156"/>
    </location>
</feature>
<dbReference type="PROSITE" id="PS50088">
    <property type="entry name" value="ANK_REPEAT"/>
    <property type="match status" value="2"/>
</dbReference>
<dbReference type="OrthoDB" id="2152463at2759"/>
<evidence type="ECO:0000256" key="2">
    <source>
        <dbReference type="ARBA" id="ARBA00023043"/>
    </source>
</evidence>
<dbReference type="InterPro" id="IPR002110">
    <property type="entry name" value="Ankyrin_rpt"/>
</dbReference>
<feature type="repeat" description="ANK" evidence="3">
    <location>
        <begin position="428"/>
        <end position="460"/>
    </location>
</feature>